<feature type="compositionally biased region" description="Low complexity" evidence="1">
    <location>
        <begin position="11"/>
        <end position="27"/>
    </location>
</feature>
<feature type="region of interest" description="Disordered" evidence="1">
    <location>
        <begin position="1"/>
        <end position="60"/>
    </location>
</feature>
<feature type="compositionally biased region" description="Basic and acidic residues" evidence="1">
    <location>
        <begin position="99"/>
        <end position="112"/>
    </location>
</feature>
<evidence type="ECO:0000256" key="1">
    <source>
        <dbReference type="SAM" id="MobiDB-lite"/>
    </source>
</evidence>
<organism evidence="2 3">
    <name type="scientific">Arabis nemorensis</name>
    <dbReference type="NCBI Taxonomy" id="586526"/>
    <lineage>
        <taxon>Eukaryota</taxon>
        <taxon>Viridiplantae</taxon>
        <taxon>Streptophyta</taxon>
        <taxon>Embryophyta</taxon>
        <taxon>Tracheophyta</taxon>
        <taxon>Spermatophyta</taxon>
        <taxon>Magnoliopsida</taxon>
        <taxon>eudicotyledons</taxon>
        <taxon>Gunneridae</taxon>
        <taxon>Pentapetalae</taxon>
        <taxon>rosids</taxon>
        <taxon>malvids</taxon>
        <taxon>Brassicales</taxon>
        <taxon>Brassicaceae</taxon>
        <taxon>Arabideae</taxon>
        <taxon>Arabis</taxon>
    </lineage>
</organism>
<accession>A0A565B9Z9</accession>
<name>A0A565B9Z9_9BRAS</name>
<feature type="compositionally biased region" description="Pro residues" evidence="1">
    <location>
        <begin position="36"/>
        <end position="56"/>
    </location>
</feature>
<evidence type="ECO:0000313" key="2">
    <source>
        <dbReference type="EMBL" id="VVA98449.1"/>
    </source>
</evidence>
<dbReference type="AlphaFoldDB" id="A0A565B9Z9"/>
<proteinExistence type="predicted"/>
<reference evidence="2" key="1">
    <citation type="submission" date="2019-07" db="EMBL/GenBank/DDBJ databases">
        <authorList>
            <person name="Dittberner H."/>
        </authorList>
    </citation>
    <scope>NUCLEOTIDE SEQUENCE [LARGE SCALE GENOMIC DNA]</scope>
</reference>
<evidence type="ECO:0000313" key="3">
    <source>
        <dbReference type="Proteomes" id="UP000489600"/>
    </source>
</evidence>
<feature type="compositionally biased region" description="Polar residues" evidence="1">
    <location>
        <begin position="77"/>
        <end position="88"/>
    </location>
</feature>
<dbReference type="Proteomes" id="UP000489600">
    <property type="component" value="Unassembled WGS sequence"/>
</dbReference>
<sequence>MISESEIQRWFPASPSAPEAIASFPSEMTGLVRSSPPLPPEPPDPPDRPASPPATSPPQSAFKALLLLPSRVNYLVRNSTRPRTSDGSRSWMWLPSECRSLRPKGEEPDSRDPSAPFRQSGSTLLSSSERIIGLSTLPIGFTRRSRKMLR</sequence>
<feature type="region of interest" description="Disordered" evidence="1">
    <location>
        <begin position="77"/>
        <end position="125"/>
    </location>
</feature>
<gene>
    <name evidence="2" type="ORF">ANE_LOCUS8894</name>
</gene>
<protein>
    <submittedName>
        <fullName evidence="2">Uncharacterized protein</fullName>
    </submittedName>
</protein>
<dbReference type="EMBL" id="CABITT030000003">
    <property type="protein sequence ID" value="VVA98449.1"/>
    <property type="molecule type" value="Genomic_DNA"/>
</dbReference>
<comment type="caution">
    <text evidence="2">The sequence shown here is derived from an EMBL/GenBank/DDBJ whole genome shotgun (WGS) entry which is preliminary data.</text>
</comment>
<keyword evidence="3" id="KW-1185">Reference proteome</keyword>